<accession>A0ABV7IV89</accession>
<dbReference type="Proteomes" id="UP001595547">
    <property type="component" value="Unassembled WGS sequence"/>
</dbReference>
<evidence type="ECO:0000313" key="7">
    <source>
        <dbReference type="Proteomes" id="UP001595547"/>
    </source>
</evidence>
<evidence type="ECO:0000259" key="5">
    <source>
        <dbReference type="Pfam" id="PF00496"/>
    </source>
</evidence>
<reference evidence="7" key="1">
    <citation type="journal article" date="2019" name="Int. J. Syst. Evol. Microbiol.">
        <title>The Global Catalogue of Microorganisms (GCM) 10K type strain sequencing project: providing services to taxonomists for standard genome sequencing and annotation.</title>
        <authorList>
            <consortium name="The Broad Institute Genomics Platform"/>
            <consortium name="The Broad Institute Genome Sequencing Center for Infectious Disease"/>
            <person name="Wu L."/>
            <person name="Ma J."/>
        </authorList>
    </citation>
    <scope>NUCLEOTIDE SEQUENCE [LARGE SCALE GENOMIC DNA]</scope>
    <source>
        <strain evidence="7">KCTC 52039</strain>
    </source>
</reference>
<dbReference type="CDD" id="cd08497">
    <property type="entry name" value="MbnE-like"/>
    <property type="match status" value="1"/>
</dbReference>
<dbReference type="InterPro" id="IPR030678">
    <property type="entry name" value="Peptide/Ni-bd"/>
</dbReference>
<comment type="similarity">
    <text evidence="2">Belongs to the bacterial solute-binding protein 5 family.</text>
</comment>
<evidence type="ECO:0000313" key="6">
    <source>
        <dbReference type="EMBL" id="MFC3180175.1"/>
    </source>
</evidence>
<feature type="chain" id="PRO_5045612780" evidence="4">
    <location>
        <begin position="32"/>
        <end position="608"/>
    </location>
</feature>
<keyword evidence="3 4" id="KW-0732">Signal</keyword>
<dbReference type="Pfam" id="PF00496">
    <property type="entry name" value="SBP_bac_5"/>
    <property type="match status" value="1"/>
</dbReference>
<dbReference type="InterPro" id="IPR039424">
    <property type="entry name" value="SBP_5"/>
</dbReference>
<evidence type="ECO:0000256" key="4">
    <source>
        <dbReference type="SAM" id="SignalP"/>
    </source>
</evidence>
<proteinExistence type="inferred from homology"/>
<dbReference type="Gene3D" id="3.10.105.10">
    <property type="entry name" value="Dipeptide-binding Protein, Domain 3"/>
    <property type="match status" value="1"/>
</dbReference>
<dbReference type="PANTHER" id="PTHR30290">
    <property type="entry name" value="PERIPLASMIC BINDING COMPONENT OF ABC TRANSPORTER"/>
    <property type="match status" value="1"/>
</dbReference>
<dbReference type="Gene3D" id="3.40.190.10">
    <property type="entry name" value="Periplasmic binding protein-like II"/>
    <property type="match status" value="1"/>
</dbReference>
<organism evidence="6 7">
    <name type="scientific">Cypionkella sinensis</name>
    <dbReference type="NCBI Taxonomy" id="1756043"/>
    <lineage>
        <taxon>Bacteria</taxon>
        <taxon>Pseudomonadati</taxon>
        <taxon>Pseudomonadota</taxon>
        <taxon>Alphaproteobacteria</taxon>
        <taxon>Rhodobacterales</taxon>
        <taxon>Paracoccaceae</taxon>
        <taxon>Cypionkella</taxon>
    </lineage>
</organism>
<dbReference type="InterPro" id="IPR000914">
    <property type="entry name" value="SBP_5_dom"/>
</dbReference>
<dbReference type="SUPFAM" id="SSF53850">
    <property type="entry name" value="Periplasmic binding protein-like II"/>
    <property type="match status" value="1"/>
</dbReference>
<feature type="domain" description="Solute-binding protein family 5" evidence="5">
    <location>
        <begin position="109"/>
        <end position="518"/>
    </location>
</feature>
<name>A0ABV7IV89_9RHOB</name>
<evidence type="ECO:0000256" key="3">
    <source>
        <dbReference type="ARBA" id="ARBA00022729"/>
    </source>
</evidence>
<evidence type="ECO:0000256" key="1">
    <source>
        <dbReference type="ARBA" id="ARBA00004418"/>
    </source>
</evidence>
<evidence type="ECO:0000256" key="2">
    <source>
        <dbReference type="ARBA" id="ARBA00005695"/>
    </source>
</evidence>
<protein>
    <submittedName>
        <fullName evidence="6">Extracellular solute-binding protein</fullName>
    </submittedName>
</protein>
<comment type="subcellular location">
    <subcellularLocation>
        <location evidence="1">Periplasm</location>
    </subcellularLocation>
</comment>
<dbReference type="RefSeq" id="WP_380071807.1">
    <property type="nucleotide sequence ID" value="NZ_JBHRTO010000001.1"/>
</dbReference>
<sequence>MNRDFFAILRKLGLGLALAGSIGFGGGFAQAAPTHAIAMYGEPALPPDFVSLPYANPDAPKGGRFVVGENGSYDSMNPFIVKGRAPTGISLYTTETLMGRSLDEPFSLYGILAESVETDPARTYVEFTLREGARFSDGSAVTVEDVLWSFETLGTQGNPRYAPAYQAVAKAEKTGDRKVKFTFNTQNRELPLLLALRPILKKAQWEGRDFSATTMEPPIGSGPYVVDKFEAGRYVSYKKNPDWWGKDLPFYRGMHNFDEIRVEYFGNPDVHFEAFKSGDLGSFRETNPVKWAQNYGFPGVVAGDVVKVEIPHQRPSGIDGFVFNTRKPIFADWRVRQALTDVFNFELINQTINGGAVPRISSYYGNSELAGDVANPAQGKVLALLEPYKADLPPGAIEGAALPVSDGKPANRANLRKANALLEEAGWTVQDGVLKNAQGAPFSFEILLTNGADDYIAAANIYVQALAQVGIQAKLTTVDAAQYTERTNVYDFDMTQQVVALSLSPGTEQLRYFGGPNGAAPGSRNWAGINAPAVDGLIATMLASTDRGDFVAAVQALDRVLTDGRYVIPIWYQNIGRIAHAKQLHFPEKLPIYGDWPGFQPEVWWYQE</sequence>
<dbReference type="PANTHER" id="PTHR30290:SF64">
    <property type="entry name" value="ABC TRANSPORTER PERIPLASMIC BINDING PROTEIN"/>
    <property type="match status" value="1"/>
</dbReference>
<dbReference type="EMBL" id="JBHRTO010000001">
    <property type="protein sequence ID" value="MFC3180175.1"/>
    <property type="molecule type" value="Genomic_DNA"/>
</dbReference>
<comment type="caution">
    <text evidence="6">The sequence shown here is derived from an EMBL/GenBank/DDBJ whole genome shotgun (WGS) entry which is preliminary data.</text>
</comment>
<gene>
    <name evidence="6" type="ORF">ACFOGH_04160</name>
</gene>
<keyword evidence="7" id="KW-1185">Reference proteome</keyword>
<dbReference type="PIRSF" id="PIRSF002741">
    <property type="entry name" value="MppA"/>
    <property type="match status" value="1"/>
</dbReference>
<feature type="signal peptide" evidence="4">
    <location>
        <begin position="1"/>
        <end position="31"/>
    </location>
</feature>